<sequence>MAAKRGQIVDAQFERARVLLLPPNLGLNDGLILEQTSPPNEGSVTVVIRHKDTPNHQKPNPERLRGISAARPMVLFSRVSRSSSIIQETEEFNIGTTILTSIDKVSSIFLIPP</sequence>
<keyword evidence="2" id="KW-1185">Reference proteome</keyword>
<reference evidence="2" key="2">
    <citation type="submission" date="2010-03" db="EMBL/GenBank/DDBJ databases">
        <title>The genome sequence of Coccidioides posadasii strain Silveira.</title>
        <authorList>
            <consortium name="The Broad Institute Genome Sequencing Center for Infectious Disease"/>
            <person name="Neafsey D."/>
            <person name="Orbach M."/>
            <person name="Henn M.R."/>
            <person name="Cole G.T."/>
            <person name="Galgiani J."/>
            <person name="Gardner M.J."/>
            <person name="Kirkland T.N."/>
            <person name="Taylor J.W."/>
            <person name="Young S.K."/>
            <person name="Zeng Q."/>
            <person name="Koehrsen M."/>
            <person name="Alvarado L."/>
            <person name="Berlin A."/>
            <person name="Borenstein D."/>
            <person name="Chapman S.B."/>
            <person name="Chen Z."/>
            <person name="Engels R."/>
            <person name="Freedman E."/>
            <person name="Gellesch M."/>
            <person name="Goldberg J."/>
            <person name="Griggs A."/>
            <person name="Gujja S."/>
            <person name="Heilman E."/>
            <person name="Heiman D."/>
            <person name="Howarth C."/>
            <person name="Jen D."/>
            <person name="Larson L."/>
            <person name="Mehta T."/>
            <person name="Neiman D."/>
            <person name="Park D."/>
            <person name="Pearson M."/>
            <person name="Richards J."/>
            <person name="Roberts A."/>
            <person name="Saif S."/>
            <person name="Shea T."/>
            <person name="Shenoy N."/>
            <person name="Sisk P."/>
            <person name="Stolte C."/>
            <person name="Sykes S."/>
            <person name="Walk T."/>
            <person name="White J."/>
            <person name="Yandava C."/>
            <person name="Haas B."/>
            <person name="Nusbaum C."/>
            <person name="Birren B."/>
        </authorList>
    </citation>
    <scope>NUCLEOTIDE SEQUENCE [LARGE SCALE GENOMIC DNA]</scope>
    <source>
        <strain evidence="2">RMSCC 757 / Silveira</strain>
    </source>
</reference>
<protein>
    <submittedName>
        <fullName evidence="1">Predicted protein</fullName>
    </submittedName>
</protein>
<name>E9CVJ1_COCPS</name>
<proteinExistence type="predicted"/>
<evidence type="ECO:0000313" key="2">
    <source>
        <dbReference type="Proteomes" id="UP000002497"/>
    </source>
</evidence>
<accession>E9CVJ1</accession>
<gene>
    <name evidence="1" type="ORF">CPSG_01474</name>
</gene>
<dbReference type="EMBL" id="GL636487">
    <property type="protein sequence ID" value="EFW21318.1"/>
    <property type="molecule type" value="Genomic_DNA"/>
</dbReference>
<evidence type="ECO:0000313" key="1">
    <source>
        <dbReference type="EMBL" id="EFW21318.1"/>
    </source>
</evidence>
<reference evidence="2" key="1">
    <citation type="journal article" date="2010" name="Genome Res.">
        <title>Population genomic sequencing of Coccidioides fungi reveals recent hybridization and transposon control.</title>
        <authorList>
            <person name="Neafsey D.E."/>
            <person name="Barker B.M."/>
            <person name="Sharpton T.J."/>
            <person name="Stajich J.E."/>
            <person name="Park D.J."/>
            <person name="Whiston E."/>
            <person name="Hung C.-Y."/>
            <person name="McMahan C."/>
            <person name="White J."/>
            <person name="Sykes S."/>
            <person name="Heiman D."/>
            <person name="Young S."/>
            <person name="Zeng Q."/>
            <person name="Abouelleil A."/>
            <person name="Aftuck L."/>
            <person name="Bessette D."/>
            <person name="Brown A."/>
            <person name="FitzGerald M."/>
            <person name="Lui A."/>
            <person name="Macdonald J.P."/>
            <person name="Priest M."/>
            <person name="Orbach M.J."/>
            <person name="Galgiani J.N."/>
            <person name="Kirkland T.N."/>
            <person name="Cole G.T."/>
            <person name="Birren B.W."/>
            <person name="Henn M.R."/>
            <person name="Taylor J.W."/>
            <person name="Rounsley S.D."/>
        </authorList>
    </citation>
    <scope>NUCLEOTIDE SEQUENCE [LARGE SCALE GENOMIC DNA]</scope>
    <source>
        <strain evidence="2">RMSCC 757 / Silveira</strain>
    </source>
</reference>
<dbReference type="HOGENOM" id="CLU_2133281_0_0_1"/>
<dbReference type="Proteomes" id="UP000002497">
    <property type="component" value="Unassembled WGS sequence"/>
</dbReference>
<organism evidence="2">
    <name type="scientific">Coccidioides posadasii (strain RMSCC 757 / Silveira)</name>
    <name type="common">Valley fever fungus</name>
    <dbReference type="NCBI Taxonomy" id="443226"/>
    <lineage>
        <taxon>Eukaryota</taxon>
        <taxon>Fungi</taxon>
        <taxon>Dikarya</taxon>
        <taxon>Ascomycota</taxon>
        <taxon>Pezizomycotina</taxon>
        <taxon>Eurotiomycetes</taxon>
        <taxon>Eurotiomycetidae</taxon>
        <taxon>Onygenales</taxon>
        <taxon>Onygenaceae</taxon>
        <taxon>Coccidioides</taxon>
    </lineage>
</organism>
<dbReference type="AlphaFoldDB" id="E9CVJ1"/>
<dbReference type="VEuPathDB" id="FungiDB:CPSG_01474"/>